<dbReference type="EMBL" id="JBANQN010000004">
    <property type="protein sequence ID" value="KAK6790521.1"/>
    <property type="molecule type" value="Genomic_DNA"/>
</dbReference>
<evidence type="ECO:0000313" key="1">
    <source>
        <dbReference type="EMBL" id="KAK6772041.1"/>
    </source>
</evidence>
<dbReference type="AlphaFoldDB" id="A0AAN8TV04"/>
<accession>A0AAN8TV04</accession>
<sequence>MLPPEAKPRIESPNCSRATRKGFFNQKEFGSDGGYLSRSFRNSIIDDSIIKDLTFSNSVSNSLEARETKRRCVRTRVVETSILEDQSAKISMSGYDILSFFLLTESVTFISRFIFCAFPDQTRSYQGSMHSTE</sequence>
<comment type="caution">
    <text evidence="3">The sequence shown here is derived from an EMBL/GenBank/DDBJ whole genome shotgun (WGS) entry which is preliminary data.</text>
</comment>
<dbReference type="EMBL" id="JBANQN010000118">
    <property type="protein sequence ID" value="KAK6772041.1"/>
    <property type="molecule type" value="Genomic_DNA"/>
</dbReference>
<reference evidence="3 4" key="1">
    <citation type="submission" date="2024-02" db="EMBL/GenBank/DDBJ databases">
        <title>de novo genome assembly of Solanum bulbocastanum strain 11H21.</title>
        <authorList>
            <person name="Hosaka A.J."/>
        </authorList>
    </citation>
    <scope>NUCLEOTIDE SEQUENCE [LARGE SCALE GENOMIC DNA]</scope>
    <source>
        <tissue evidence="3">Young leaves</tissue>
    </source>
</reference>
<proteinExistence type="predicted"/>
<evidence type="ECO:0000313" key="4">
    <source>
        <dbReference type="Proteomes" id="UP001371456"/>
    </source>
</evidence>
<name>A0AAN8TV04_SOLBU</name>
<evidence type="ECO:0000313" key="3">
    <source>
        <dbReference type="EMBL" id="KAK6790521.1"/>
    </source>
</evidence>
<dbReference type="Proteomes" id="UP001371456">
    <property type="component" value="Unassembled WGS sequence"/>
</dbReference>
<keyword evidence="4" id="KW-1185">Reference proteome</keyword>
<evidence type="ECO:0000313" key="2">
    <source>
        <dbReference type="EMBL" id="KAK6781399.1"/>
    </source>
</evidence>
<protein>
    <submittedName>
        <fullName evidence="3">Uncharacterized protein</fullName>
    </submittedName>
</protein>
<dbReference type="EMBL" id="JBANQN010000009">
    <property type="protein sequence ID" value="KAK6781399.1"/>
    <property type="molecule type" value="Genomic_DNA"/>
</dbReference>
<organism evidence="3 4">
    <name type="scientific">Solanum bulbocastanum</name>
    <name type="common">Wild potato</name>
    <dbReference type="NCBI Taxonomy" id="147425"/>
    <lineage>
        <taxon>Eukaryota</taxon>
        <taxon>Viridiplantae</taxon>
        <taxon>Streptophyta</taxon>
        <taxon>Embryophyta</taxon>
        <taxon>Tracheophyta</taxon>
        <taxon>Spermatophyta</taxon>
        <taxon>Magnoliopsida</taxon>
        <taxon>eudicotyledons</taxon>
        <taxon>Gunneridae</taxon>
        <taxon>Pentapetalae</taxon>
        <taxon>asterids</taxon>
        <taxon>lamiids</taxon>
        <taxon>Solanales</taxon>
        <taxon>Solanaceae</taxon>
        <taxon>Solanoideae</taxon>
        <taxon>Solaneae</taxon>
        <taxon>Solanum</taxon>
    </lineage>
</organism>
<gene>
    <name evidence="3" type="ORF">RDI58_009602</name>
    <name evidence="2" type="ORF">RDI58_023583</name>
    <name evidence="1" type="ORF">RDI58_030709</name>
</gene>